<evidence type="ECO:0000313" key="6">
    <source>
        <dbReference type="EMBL" id="KAF3222825.1"/>
    </source>
</evidence>
<keyword evidence="4" id="KW-0472">Membrane</keyword>
<evidence type="ECO:0000259" key="5">
    <source>
        <dbReference type="Pfam" id="PF01595"/>
    </source>
</evidence>
<sequence>MISFLCRIQNLPSVRSTYTTSLLLLLIFIKSTYSSPVFLKQSSQLIDSKGMMFRAAAYTDIINHILKSKMAMNASASAAAAAAATTNPVLQEMSLSEKSAKIATVIGLVFALIAVVVIASLVTASTLSVLAFNKIYLRVIADSGNDREQQYARMVLNLRRRPYNMICAFVFTGSAMAELIPLLISLIMQEISEGTVSGNLNALSIVIAVALVIVFVELLPLGYTVRKALFVNTFLIRFAQLLLWIWYPVTYPIDWTLDKIYQLRLRSNQHVDRQPRFANTEERFFRNEELTRFVELHARPVNPPTIHEGGDVHKTVPEILKGAFRVQNLKAKDIMHSWRDFRIGTEVFYMDSKVNRQMALGLFGYGVNGAVLMEVEDPLNPDYGKDIDMVPLNGKKVRGFIHWTKFVSDIAEDETRAKFLSREVMPVVYDCFGDLLELFCLLHHGSCKMALVVTTPPAKNDKGRANIPPCSDYAVSKTRIFWTNQPHISAYVKPIGVIAYQSLLKAILKYLSQSTYKMPDPMDRFKPHRWNTQEKLAEIDKMYEEIAAREEAERKAAAEKEAAEREAAEREANIEKEVAEREAAEREAAETVAYGQDQGTATGIFDRILSLGTRRRKGVVDNGKSPVGSSRGSIFEAMGTERVNDENDSETET</sequence>
<protein>
    <recommendedName>
        <fullName evidence="5">CNNM transmembrane domain-containing protein</fullName>
    </recommendedName>
</protein>
<feature type="domain" description="CNNM transmembrane" evidence="5">
    <location>
        <begin position="112"/>
        <end position="264"/>
    </location>
</feature>
<accession>A0A7C8QS21</accession>
<dbReference type="GO" id="GO:0030026">
    <property type="term" value="P:intracellular manganese ion homeostasis"/>
    <property type="evidence" value="ECO:0007669"/>
    <property type="project" value="TreeGrafter"/>
</dbReference>
<dbReference type="InterPro" id="IPR045095">
    <property type="entry name" value="ACDP"/>
</dbReference>
<evidence type="ECO:0000256" key="1">
    <source>
        <dbReference type="ARBA" id="ARBA00022737"/>
    </source>
</evidence>
<evidence type="ECO:0000313" key="7">
    <source>
        <dbReference type="Proteomes" id="UP000472727"/>
    </source>
</evidence>
<keyword evidence="1" id="KW-0677">Repeat</keyword>
<dbReference type="Proteomes" id="UP000472727">
    <property type="component" value="Unassembled WGS sequence"/>
</dbReference>
<dbReference type="PANTHER" id="PTHR12064">
    <property type="entry name" value="METAL TRANSPORTER CNNM"/>
    <property type="match status" value="1"/>
</dbReference>
<keyword evidence="2" id="KW-0175">Coiled coil</keyword>
<feature type="transmembrane region" description="Helical" evidence="4">
    <location>
        <begin position="200"/>
        <end position="221"/>
    </location>
</feature>
<keyword evidence="4" id="KW-1133">Transmembrane helix</keyword>
<proteinExistence type="predicted"/>
<dbReference type="GO" id="GO:0010960">
    <property type="term" value="P:magnesium ion homeostasis"/>
    <property type="evidence" value="ECO:0007669"/>
    <property type="project" value="InterPro"/>
</dbReference>
<dbReference type="GO" id="GO:0005737">
    <property type="term" value="C:cytoplasm"/>
    <property type="evidence" value="ECO:0007669"/>
    <property type="project" value="TreeGrafter"/>
</dbReference>
<dbReference type="EMBL" id="WIWS01000024">
    <property type="protein sequence ID" value="KAF3222825.1"/>
    <property type="molecule type" value="Genomic_DNA"/>
</dbReference>
<comment type="caution">
    <text evidence="6">The sequence shown here is derived from an EMBL/GenBank/DDBJ whole genome shotgun (WGS) entry which is preliminary data.</text>
</comment>
<keyword evidence="4" id="KW-0812">Transmembrane</keyword>
<dbReference type="PANTHER" id="PTHR12064:SF97">
    <property type="entry name" value="METAL TRANSPORTER CNNM-5"/>
    <property type="match status" value="1"/>
</dbReference>
<feature type="transmembrane region" description="Helical" evidence="4">
    <location>
        <begin position="228"/>
        <end position="247"/>
    </location>
</feature>
<dbReference type="InterPro" id="IPR002550">
    <property type="entry name" value="CNNM"/>
</dbReference>
<evidence type="ECO:0000256" key="4">
    <source>
        <dbReference type="SAM" id="Phobius"/>
    </source>
</evidence>
<dbReference type="AlphaFoldDB" id="A0A7C8QS21"/>
<dbReference type="Pfam" id="PF01595">
    <property type="entry name" value="CNNM"/>
    <property type="match status" value="1"/>
</dbReference>
<feature type="transmembrane region" description="Helical" evidence="4">
    <location>
        <begin position="163"/>
        <end position="188"/>
    </location>
</feature>
<feature type="transmembrane region" description="Helical" evidence="4">
    <location>
        <begin position="102"/>
        <end position="132"/>
    </location>
</feature>
<evidence type="ECO:0000256" key="3">
    <source>
        <dbReference type="SAM" id="MobiDB-lite"/>
    </source>
</evidence>
<evidence type="ECO:0000256" key="2">
    <source>
        <dbReference type="SAM" id="Coils"/>
    </source>
</evidence>
<gene>
    <name evidence="6" type="ORF">TWF106_005260</name>
</gene>
<feature type="region of interest" description="Disordered" evidence="3">
    <location>
        <begin position="616"/>
        <end position="653"/>
    </location>
</feature>
<organism evidence="6 7">
    <name type="scientific">Orbilia oligospora</name>
    <name type="common">Nematode-trapping fungus</name>
    <name type="synonym">Arthrobotrys oligospora</name>
    <dbReference type="NCBI Taxonomy" id="2813651"/>
    <lineage>
        <taxon>Eukaryota</taxon>
        <taxon>Fungi</taxon>
        <taxon>Dikarya</taxon>
        <taxon>Ascomycota</taxon>
        <taxon>Pezizomycotina</taxon>
        <taxon>Orbiliomycetes</taxon>
        <taxon>Orbiliales</taxon>
        <taxon>Orbiliaceae</taxon>
        <taxon>Orbilia</taxon>
    </lineage>
</organism>
<feature type="coiled-coil region" evidence="2">
    <location>
        <begin position="546"/>
        <end position="589"/>
    </location>
</feature>
<reference evidence="6 7" key="1">
    <citation type="submission" date="2019-06" db="EMBL/GenBank/DDBJ databases">
        <authorList>
            <person name="Palmer J.M."/>
        </authorList>
    </citation>
    <scope>NUCLEOTIDE SEQUENCE [LARGE SCALE GENOMIC DNA]</scope>
    <source>
        <strain evidence="6 7">TWF106</strain>
    </source>
</reference>
<name>A0A7C8QS21_ORBOL</name>